<reference evidence="2 3" key="1">
    <citation type="submission" date="2024-01" db="EMBL/GenBank/DDBJ databases">
        <title>Unpublished Manusciprt.</title>
        <authorList>
            <person name="Duman M."/>
            <person name="Valdes E.G."/>
            <person name="Ajmi N."/>
            <person name="Altun S."/>
            <person name="Saticioglu I.B."/>
        </authorList>
    </citation>
    <scope>NUCLEOTIDE SEQUENCE [LARGE SCALE GENOMIC DNA]</scope>
    <source>
        <strain evidence="2 3">120P</strain>
    </source>
</reference>
<evidence type="ECO:0000313" key="2">
    <source>
        <dbReference type="EMBL" id="MEE1868455.1"/>
    </source>
</evidence>
<evidence type="ECO:0000313" key="3">
    <source>
        <dbReference type="Proteomes" id="UP001307839"/>
    </source>
</evidence>
<comment type="caution">
    <text evidence="2">The sequence shown here is derived from an EMBL/GenBank/DDBJ whole genome shotgun (WGS) entry which is preliminary data.</text>
</comment>
<gene>
    <name evidence="2" type="ORF">V0R53_18875</name>
</gene>
<dbReference type="Proteomes" id="UP001307839">
    <property type="component" value="Unassembled WGS sequence"/>
</dbReference>
<keyword evidence="3" id="KW-1185">Reference proteome</keyword>
<feature type="chain" id="PRO_5044301591" evidence="1">
    <location>
        <begin position="19"/>
        <end position="113"/>
    </location>
</feature>
<dbReference type="EMBL" id="JAZDQP010000013">
    <property type="protein sequence ID" value="MEE1868455.1"/>
    <property type="molecule type" value="Genomic_DNA"/>
</dbReference>
<dbReference type="AlphaFoldDB" id="A0AB35WW35"/>
<dbReference type="RefSeq" id="WP_330080260.1">
    <property type="nucleotide sequence ID" value="NZ_JAZDCU010000030.1"/>
</dbReference>
<keyword evidence="1" id="KW-0732">Signal</keyword>
<accession>A0AB35WW35</accession>
<evidence type="ECO:0000256" key="1">
    <source>
        <dbReference type="SAM" id="SignalP"/>
    </source>
</evidence>
<sequence>MLKAIVLLLAFAFDSAFAQQSVQDAVGSKVIAVGEVEEYACPGLGIYDCSNWPASLYRFKDQNICFTLNEVCDFECTAMLVEKNAEQSILLFGSRYGDKILKAAGQVMECPES</sequence>
<proteinExistence type="predicted"/>
<name>A0AB35WW35_9PSED</name>
<organism evidence="2 3">
    <name type="scientific">Pseudomonas auratipiscis</name>
    <dbReference type="NCBI Taxonomy" id="3115853"/>
    <lineage>
        <taxon>Bacteria</taxon>
        <taxon>Pseudomonadati</taxon>
        <taxon>Pseudomonadota</taxon>
        <taxon>Gammaproteobacteria</taxon>
        <taxon>Pseudomonadales</taxon>
        <taxon>Pseudomonadaceae</taxon>
        <taxon>Pseudomonas</taxon>
    </lineage>
</organism>
<protein>
    <submittedName>
        <fullName evidence="2">Uncharacterized protein</fullName>
    </submittedName>
</protein>
<feature type="signal peptide" evidence="1">
    <location>
        <begin position="1"/>
        <end position="18"/>
    </location>
</feature>